<dbReference type="Proteomes" id="UP000184267">
    <property type="component" value="Unassembled WGS sequence"/>
</dbReference>
<organism evidence="3 4">
    <name type="scientific">Trametes pubescens</name>
    <name type="common">White-rot fungus</name>
    <dbReference type="NCBI Taxonomy" id="154538"/>
    <lineage>
        <taxon>Eukaryota</taxon>
        <taxon>Fungi</taxon>
        <taxon>Dikarya</taxon>
        <taxon>Basidiomycota</taxon>
        <taxon>Agaricomycotina</taxon>
        <taxon>Agaricomycetes</taxon>
        <taxon>Polyporales</taxon>
        <taxon>Polyporaceae</taxon>
        <taxon>Trametes</taxon>
    </lineage>
</organism>
<proteinExistence type="predicted"/>
<evidence type="ECO:0000313" key="2">
    <source>
        <dbReference type="EMBL" id="OJT02918.1"/>
    </source>
</evidence>
<feature type="region of interest" description="Disordered" evidence="1">
    <location>
        <begin position="68"/>
        <end position="90"/>
    </location>
</feature>
<dbReference type="EMBL" id="MNAD01001643">
    <property type="protein sequence ID" value="OJT02918.1"/>
    <property type="molecule type" value="Genomic_DNA"/>
</dbReference>
<dbReference type="AlphaFoldDB" id="A0A1M2W148"/>
<feature type="region of interest" description="Disordered" evidence="1">
    <location>
        <begin position="125"/>
        <end position="174"/>
    </location>
</feature>
<sequence length="174" mass="18702">MPRAQRHRDPSRACDTYDAIDDGTRLGKGASAAAPQKPGREPDASKGPGALPAHRSVDSLLMSCTASPVRRKPSLPHALRVEAAPGSSRCVRTNYSTPASVPPSLVVPLSAVLITSIGDDLLQRGQSSRRRFETRHPSWTVGKSPRPRGSQDAAYLPRVAGRGWPVPSRRDLDK</sequence>
<gene>
    <name evidence="2" type="ORF">TRAPUB_6516</name>
    <name evidence="3" type="ORF">TRAPUB_9871</name>
</gene>
<evidence type="ECO:0000313" key="3">
    <source>
        <dbReference type="EMBL" id="OJT13581.1"/>
    </source>
</evidence>
<feature type="region of interest" description="Disordered" evidence="1">
    <location>
        <begin position="1"/>
        <end position="56"/>
    </location>
</feature>
<evidence type="ECO:0000313" key="4">
    <source>
        <dbReference type="Proteomes" id="UP000184267"/>
    </source>
</evidence>
<reference evidence="3 4" key="1">
    <citation type="submission" date="2016-10" db="EMBL/GenBank/DDBJ databases">
        <title>Genome sequence of the basidiomycete white-rot fungus Trametes pubescens.</title>
        <authorList>
            <person name="Makela M.R."/>
            <person name="Granchi Z."/>
            <person name="Peng M."/>
            <person name="De Vries R.P."/>
            <person name="Grigoriev I."/>
            <person name="Riley R."/>
            <person name="Hilden K."/>
        </authorList>
    </citation>
    <scope>NUCLEOTIDE SEQUENCE [LARGE SCALE GENOMIC DNA]</scope>
    <source>
        <strain evidence="3 4">FBCC735</strain>
    </source>
</reference>
<protein>
    <submittedName>
        <fullName evidence="3">Uncharacterized protein</fullName>
    </submittedName>
</protein>
<keyword evidence="4" id="KW-1185">Reference proteome</keyword>
<accession>A0A1M2W148</accession>
<name>A0A1M2W148_TRAPU</name>
<evidence type="ECO:0000256" key="1">
    <source>
        <dbReference type="SAM" id="MobiDB-lite"/>
    </source>
</evidence>
<comment type="caution">
    <text evidence="3">The sequence shown here is derived from an EMBL/GenBank/DDBJ whole genome shotgun (WGS) entry which is preliminary data.</text>
</comment>
<dbReference type="EMBL" id="MNAD01000386">
    <property type="protein sequence ID" value="OJT13581.1"/>
    <property type="molecule type" value="Genomic_DNA"/>
</dbReference>